<feature type="domain" description="Molybdopterin oxidoreductase" evidence="4">
    <location>
        <begin position="123"/>
        <end position="596"/>
    </location>
</feature>
<dbReference type="GO" id="GO:0003954">
    <property type="term" value="F:NADH dehydrogenase activity"/>
    <property type="evidence" value="ECO:0007669"/>
    <property type="project" value="TreeGrafter"/>
</dbReference>
<dbReference type="GO" id="GO:1990204">
    <property type="term" value="C:oxidoreductase complex"/>
    <property type="evidence" value="ECO:0007669"/>
    <property type="project" value="UniProtKB-ARBA"/>
</dbReference>
<evidence type="ECO:0000313" key="7">
    <source>
        <dbReference type="EMBL" id="MBS3651930.1"/>
    </source>
</evidence>
<dbReference type="Gene3D" id="3.30.200.200">
    <property type="match status" value="1"/>
</dbReference>
<dbReference type="InterPro" id="IPR014066">
    <property type="entry name" value="AioA/IdrA_lsu"/>
</dbReference>
<evidence type="ECO:0000256" key="3">
    <source>
        <dbReference type="ARBA" id="ARBA00023014"/>
    </source>
</evidence>
<sequence length="892" mass="97537">MAFKRQIDRLPIIPADAKVHNVVCHYCIVGCGYHAYSWDVNHQGGTAPDQNIFGVDLSRQQPAQTAAWYSPSMYNIVKQDGRDVHMVIKPDPDCVVNSGLGSIRGARMAEMSYSRARSTQLRRLTDPLVWRYGQLQPTSWDDALDLVARVTARVIADKGEDALFVSAYDHGGAGGGYEDTWGTGKLYFSAMKVKNIRIHNRPAYNSEVHGTRDMGVGELNNCYEDAELADTIMVVGANPLETQTNYFLNHWVTNLRGTSQDKKNEQIPGEAHDRARIVIVDPRRTPTVAVCEAEAGPENVLHLKINPGTDLALFNALFTEIADKGWVDHAFIEASTATKPGPQSKADVAHPAILTTFAAARDGNRTSLEEVAGITGLSPDDIRKAASWIAEPKEGGARRRTMFAYEKGLIWGNDNYRTNGALVNIALATGNVGRPGGGVVRLGGHQEGYSRPAADFIGRPAPYVDRLLIEGQGGVHHIWGCDHYKTTLNADVFKAAYKVRTDKVKDAMNRVAYGDRQTMVNAIIAAINDGGLFAVDVDIVPAKIGEACHVILPAATSGEMNLTSMNGERRMRLTERYMDPPGQAMPDCLIAARIANNLQRVFEEMGKQDLAANFNGFDWKTEEDAFMDGYHQHEKGGEYVTYARLRAMGTNGFQEPAVGIEGGPGGQASSLGETTTGGQHGMIVQGPAIEGARGKEPVQEQGPNAAAAQVPTTGTERIIGTKRLYADGKFNTPDGRAFFMHAAWRGLEAPGKQEQKDTYAFLINNGRTNHIWQSAYLDVGNEMVMDRWPYPFIEMHPDDMSKVGVKEGDLVEVYNDAGSTQAMVYPTPTARPGETFMQFANPMGVMGNVVNAGTNELIIPNYKQTWADIRKLADAPGSVQHLSFKSQQYRAS</sequence>
<evidence type="ECO:0000256" key="1">
    <source>
        <dbReference type="ARBA" id="ARBA00022723"/>
    </source>
</evidence>
<dbReference type="GO" id="GO:0051536">
    <property type="term" value="F:iron-sulfur cluster binding"/>
    <property type="evidence" value="ECO:0007669"/>
    <property type="project" value="UniProtKB-KW"/>
</dbReference>
<dbReference type="NCBIfam" id="TIGR02693">
    <property type="entry name" value="arsenite_ox_L"/>
    <property type="match status" value="1"/>
</dbReference>
<dbReference type="EC" id="1.20.9.1" evidence="7"/>
<keyword evidence="8" id="KW-1185">Reference proteome</keyword>
<evidence type="ECO:0000259" key="4">
    <source>
        <dbReference type="Pfam" id="PF00384"/>
    </source>
</evidence>
<dbReference type="SUPFAM" id="SSF53706">
    <property type="entry name" value="Formate dehydrogenase/DMSO reductase, domains 1-3"/>
    <property type="match status" value="1"/>
</dbReference>
<dbReference type="Pfam" id="PF18465">
    <property type="entry name" value="Rieske_3"/>
    <property type="match status" value="1"/>
</dbReference>
<dbReference type="PANTHER" id="PTHR43105">
    <property type="entry name" value="RESPIRATORY NITRATE REDUCTASE"/>
    <property type="match status" value="1"/>
</dbReference>
<dbReference type="InterPro" id="IPR006656">
    <property type="entry name" value="Mopterin_OxRdtase"/>
</dbReference>
<keyword evidence="1" id="KW-0479">Metal-binding</keyword>
<dbReference type="InterPro" id="IPR050123">
    <property type="entry name" value="Prok_molybdopt-oxidoreductase"/>
</dbReference>
<evidence type="ECO:0000259" key="5">
    <source>
        <dbReference type="Pfam" id="PF01568"/>
    </source>
</evidence>
<dbReference type="GO" id="GO:0043546">
    <property type="term" value="F:molybdopterin cofactor binding"/>
    <property type="evidence" value="ECO:0007669"/>
    <property type="project" value="InterPro"/>
</dbReference>
<dbReference type="GO" id="GO:0022904">
    <property type="term" value="P:respiratory electron transport chain"/>
    <property type="evidence" value="ECO:0007669"/>
    <property type="project" value="TreeGrafter"/>
</dbReference>
<gene>
    <name evidence="7" type="ORF">KEU06_25310</name>
</gene>
<dbReference type="Gene3D" id="2.40.40.20">
    <property type="match status" value="1"/>
</dbReference>
<dbReference type="PANTHER" id="PTHR43105:SF10">
    <property type="entry name" value="NADH-QUINONE OXIDOREDUCTASE SUBUNIT G"/>
    <property type="match status" value="1"/>
</dbReference>
<organism evidence="7 8">
    <name type="scientific">Pseudaminobacter soli</name>
    <name type="common">ex Zhang et al. 2022</name>
    <dbReference type="NCBI Taxonomy" id="2831468"/>
    <lineage>
        <taxon>Bacteria</taxon>
        <taxon>Pseudomonadati</taxon>
        <taxon>Pseudomonadota</taxon>
        <taxon>Alphaproteobacteria</taxon>
        <taxon>Hyphomicrobiales</taxon>
        <taxon>Phyllobacteriaceae</taxon>
        <taxon>Pseudaminobacter</taxon>
    </lineage>
</organism>
<evidence type="ECO:0000313" key="8">
    <source>
        <dbReference type="Proteomes" id="UP000680348"/>
    </source>
</evidence>
<accession>A0A942E7M4</accession>
<keyword evidence="7" id="KW-0560">Oxidoreductase</keyword>
<dbReference type="Pfam" id="PF01568">
    <property type="entry name" value="Molydop_binding"/>
    <property type="match status" value="1"/>
</dbReference>
<name>A0A942E7M4_9HYPH</name>
<dbReference type="GO" id="GO:0016020">
    <property type="term" value="C:membrane"/>
    <property type="evidence" value="ECO:0007669"/>
    <property type="project" value="TreeGrafter"/>
</dbReference>
<dbReference type="Proteomes" id="UP000680348">
    <property type="component" value="Unassembled WGS sequence"/>
</dbReference>
<dbReference type="EMBL" id="JAGWCR010000017">
    <property type="protein sequence ID" value="MBS3651930.1"/>
    <property type="molecule type" value="Genomic_DNA"/>
</dbReference>
<comment type="caution">
    <text evidence="7">The sequence shown here is derived from an EMBL/GenBank/DDBJ whole genome shotgun (WGS) entry which is preliminary data.</text>
</comment>
<proteinExistence type="predicted"/>
<dbReference type="Gene3D" id="3.40.228.10">
    <property type="entry name" value="Dimethylsulfoxide Reductase, domain 2"/>
    <property type="match status" value="1"/>
</dbReference>
<dbReference type="CDD" id="cd02756">
    <property type="entry name" value="MopB_Arsenite-Ox"/>
    <property type="match status" value="1"/>
</dbReference>
<dbReference type="GO" id="GO:0046872">
    <property type="term" value="F:metal ion binding"/>
    <property type="evidence" value="ECO:0007669"/>
    <property type="project" value="UniProtKB-KW"/>
</dbReference>
<reference evidence="7" key="1">
    <citation type="submission" date="2021-04" db="EMBL/GenBank/DDBJ databases">
        <title>Pseudaminobacter soli sp. nov., isolated from paddy soil contaminated by heavy metals.</title>
        <authorList>
            <person name="Zhang K."/>
        </authorList>
    </citation>
    <scope>NUCLEOTIDE SEQUENCE</scope>
    <source>
        <strain evidence="7">19-2017</strain>
    </source>
</reference>
<feature type="domain" description="Arsenite oxidase subunit AioA/Iodate reductase subunit IdrA 3Fe-4S cluster" evidence="6">
    <location>
        <begin position="24"/>
        <end position="119"/>
    </location>
</feature>
<dbReference type="GO" id="GO:0050611">
    <property type="term" value="F:arsenate reductase (azurin) activity"/>
    <property type="evidence" value="ECO:0007669"/>
    <property type="project" value="UniProtKB-EC"/>
</dbReference>
<feature type="domain" description="Molybdopterin dinucleotide-binding" evidence="5">
    <location>
        <begin position="762"/>
        <end position="854"/>
    </location>
</feature>
<dbReference type="InterPro" id="IPR041632">
    <property type="entry name" value="AioA/IdrA_3Fe-4S"/>
</dbReference>
<evidence type="ECO:0000256" key="2">
    <source>
        <dbReference type="ARBA" id="ARBA00023004"/>
    </source>
</evidence>
<keyword evidence="2" id="KW-0408">Iron</keyword>
<protein>
    <submittedName>
        <fullName evidence="7">Arsenate reductase (Azurin) large subunit</fullName>
        <ecNumber evidence="7">1.20.9.1</ecNumber>
    </submittedName>
</protein>
<evidence type="ECO:0000259" key="6">
    <source>
        <dbReference type="Pfam" id="PF18465"/>
    </source>
</evidence>
<dbReference type="SUPFAM" id="SSF50692">
    <property type="entry name" value="ADC-like"/>
    <property type="match status" value="1"/>
</dbReference>
<dbReference type="Gene3D" id="3.40.50.740">
    <property type="match status" value="1"/>
</dbReference>
<dbReference type="InterPro" id="IPR009010">
    <property type="entry name" value="Asp_de-COase-like_dom_sf"/>
</dbReference>
<dbReference type="AlphaFoldDB" id="A0A942E7M4"/>
<keyword evidence="3" id="KW-0411">Iron-sulfur</keyword>
<dbReference type="RefSeq" id="WP_188257481.1">
    <property type="nucleotide sequence ID" value="NZ_JABVCF010000017.1"/>
</dbReference>
<dbReference type="Pfam" id="PF00384">
    <property type="entry name" value="Molybdopterin"/>
    <property type="match status" value="1"/>
</dbReference>
<dbReference type="InterPro" id="IPR006657">
    <property type="entry name" value="MoPterin_dinucl-bd_dom"/>
</dbReference>